<evidence type="ECO:0000313" key="1">
    <source>
        <dbReference type="EMBL" id="KAJ3535768.1"/>
    </source>
</evidence>
<gene>
    <name evidence="1" type="ORF">NM208_g6998</name>
</gene>
<comment type="caution">
    <text evidence="1">The sequence shown here is derived from an EMBL/GenBank/DDBJ whole genome shotgun (WGS) entry which is preliminary data.</text>
</comment>
<reference evidence="1" key="1">
    <citation type="submission" date="2022-08" db="EMBL/GenBank/DDBJ databases">
        <title>Genome Sequence of Fusarium decemcellulare.</title>
        <authorList>
            <person name="Buettner E."/>
        </authorList>
    </citation>
    <scope>NUCLEOTIDE SEQUENCE</scope>
    <source>
        <strain evidence="1">Babe19</strain>
    </source>
</reference>
<organism evidence="1 2">
    <name type="scientific">Fusarium decemcellulare</name>
    <dbReference type="NCBI Taxonomy" id="57161"/>
    <lineage>
        <taxon>Eukaryota</taxon>
        <taxon>Fungi</taxon>
        <taxon>Dikarya</taxon>
        <taxon>Ascomycota</taxon>
        <taxon>Pezizomycotina</taxon>
        <taxon>Sordariomycetes</taxon>
        <taxon>Hypocreomycetidae</taxon>
        <taxon>Hypocreales</taxon>
        <taxon>Nectriaceae</taxon>
        <taxon>Fusarium</taxon>
        <taxon>Fusarium decemcellulare species complex</taxon>
    </lineage>
</organism>
<evidence type="ECO:0000313" key="2">
    <source>
        <dbReference type="Proteomes" id="UP001148629"/>
    </source>
</evidence>
<sequence length="101" mass="10893">MTGKNNTGSKVPTLCEWIQAAPDMWLKITSESDRLPTRDTHRMGPQRDGESPDIAGGVLLGMKLSLTNRVHHSHSPVVLFDHVAKIPEDLPGKGVDAISAG</sequence>
<dbReference type="EMBL" id="JANRMS010000688">
    <property type="protein sequence ID" value="KAJ3535768.1"/>
    <property type="molecule type" value="Genomic_DNA"/>
</dbReference>
<keyword evidence="2" id="KW-1185">Reference proteome</keyword>
<accession>A0ACC1SAT2</accession>
<proteinExistence type="predicted"/>
<dbReference type="Proteomes" id="UP001148629">
    <property type="component" value="Unassembled WGS sequence"/>
</dbReference>
<protein>
    <submittedName>
        <fullName evidence="1">Uncharacterized protein</fullName>
    </submittedName>
</protein>
<name>A0ACC1SAT2_9HYPO</name>